<dbReference type="PANTHER" id="PTHR23037">
    <property type="entry name" value="CYTOKINE RECEPTOR"/>
    <property type="match status" value="1"/>
</dbReference>
<comment type="similarity">
    <text evidence="2">Belongs to the type I cytokine receptor family. Type 4 subfamily.</text>
</comment>
<dbReference type="PROSITE" id="PS01355">
    <property type="entry name" value="HEMATOPO_REC_S_F1"/>
    <property type="match status" value="1"/>
</dbReference>
<dbReference type="GO" id="GO:0043032">
    <property type="term" value="P:positive regulation of macrophage activation"/>
    <property type="evidence" value="ECO:0007669"/>
    <property type="project" value="Ensembl"/>
</dbReference>
<dbReference type="GO" id="GO:0045064">
    <property type="term" value="P:T-helper 2 cell differentiation"/>
    <property type="evidence" value="ECO:0007669"/>
    <property type="project" value="Ensembl"/>
</dbReference>
<dbReference type="GO" id="GO:0009897">
    <property type="term" value="C:external side of plasma membrane"/>
    <property type="evidence" value="ECO:0007669"/>
    <property type="project" value="TreeGrafter"/>
</dbReference>
<evidence type="ECO:0000313" key="16">
    <source>
        <dbReference type="Ensembl" id="ENSNGAP00000006966.1"/>
    </source>
</evidence>
<evidence type="ECO:0000256" key="11">
    <source>
        <dbReference type="ARBA" id="ARBA00023180"/>
    </source>
</evidence>
<feature type="chain" id="PRO_5034253230" description="Interleukin-4 receptor subunit alpha" evidence="14">
    <location>
        <begin position="34"/>
        <end position="793"/>
    </location>
</feature>
<dbReference type="GO" id="GO:0032722">
    <property type="term" value="P:positive regulation of chemokine production"/>
    <property type="evidence" value="ECO:0007669"/>
    <property type="project" value="Ensembl"/>
</dbReference>
<reference evidence="16" key="2">
    <citation type="submission" date="2025-09" db="UniProtKB">
        <authorList>
            <consortium name="Ensembl"/>
        </authorList>
    </citation>
    <scope>IDENTIFICATION</scope>
</reference>
<keyword evidence="8" id="KW-0472">Membrane</keyword>
<evidence type="ECO:0000256" key="7">
    <source>
        <dbReference type="ARBA" id="ARBA00022989"/>
    </source>
</evidence>
<keyword evidence="11" id="KW-0325">Glycoprotein</keyword>
<evidence type="ECO:0000256" key="4">
    <source>
        <dbReference type="ARBA" id="ARBA00022553"/>
    </source>
</evidence>
<keyword evidence="17" id="KW-1185">Reference proteome</keyword>
<evidence type="ECO:0000256" key="12">
    <source>
        <dbReference type="ARBA" id="ARBA00025115"/>
    </source>
</evidence>
<feature type="region of interest" description="Disordered" evidence="13">
    <location>
        <begin position="735"/>
        <end position="793"/>
    </location>
</feature>
<dbReference type="GO" id="GO:0016064">
    <property type="term" value="P:immunoglobulin mediated immune response"/>
    <property type="evidence" value="ECO:0007669"/>
    <property type="project" value="Ensembl"/>
</dbReference>
<keyword evidence="10" id="KW-0675">Receptor</keyword>
<evidence type="ECO:0000256" key="9">
    <source>
        <dbReference type="ARBA" id="ARBA00023157"/>
    </source>
</evidence>
<dbReference type="GO" id="GO:0120162">
    <property type="term" value="P:positive regulation of cold-induced thermogenesis"/>
    <property type="evidence" value="ECO:0007669"/>
    <property type="project" value="Ensembl"/>
</dbReference>
<name>A0A8C6QP75_NANGA</name>
<sequence>MGWLRARLLLSVLSVNCLILLWAVGSGSIKVLSEPTCFSDYINTSTCEWQLDGVVNCSSELRLAYWLDFEFPENITCVPKNSASTACMCDDMYTDDLVEADTYQLDLWAGQRLLWQGSFRPSNHVKPRVPGNLMVHTNVSSAWLLTWNNPYPPGNFLHDRLTYMVNVSRADDPEDFTVYNVTYRGANLLLLANTLKSGVSYTAQVRVWAQSFNSTWSEWSPSIKWYNHFQPSLAQRLPLGVGVSCVGILLVCLSCYVCISRVKKMWWDQIPTPARSPLVAIIIQDSKVSLWQKQAQSQEPTKCPRWKSCLTKLLPCLLEHSMKRAAKTGPLQGPGKPAWCPVEVSRTVFRPENVSMSVVQCMEVFEAPGESEEEEEEDLCTLPEDSISDFQEGRAGIVARLTENLFIDLLGPEDRGFDQPALGESCFTLPSESGQDPVPWACFPTGPKEATCWATEQPLHSEPPPGSPTHSTASLACTQVPVITDNPAYRSFSHFQSQSPGPGELAPDPLQAGHLEEGDSPNPGVPCSSGPPMQQTESESWEQILHLSVLRHRAAVPAPASGYREFVQAVREGAAQDPGVAGLGPCRDSGYKAFSSLLTNNSLCRGTAGPEAGNGDGGYKPFQNLIPDPSPSSVPLFTFGLDTEPPPNPPDSPLPSSIPECLGLEPELKGGNVQKAPLPTEPLGDDLGLGIVYSALTCHLCGHLKQHHSQEESGQVRMVASPCCGCCCGDRSPPGSSSGSLDTSPQGLPQEASLTPASRAPSGFSGEGKATGHTQGTKVKGLVSEGAQGVIVS</sequence>
<evidence type="ECO:0000313" key="17">
    <source>
        <dbReference type="Proteomes" id="UP000694381"/>
    </source>
</evidence>
<feature type="compositionally biased region" description="Polar residues" evidence="13">
    <location>
        <begin position="741"/>
        <end position="756"/>
    </location>
</feature>
<dbReference type="GO" id="GO:0004913">
    <property type="term" value="F:interleukin-4 receptor activity"/>
    <property type="evidence" value="ECO:0007669"/>
    <property type="project" value="Ensembl"/>
</dbReference>
<keyword evidence="5" id="KW-0812">Transmembrane</keyword>
<dbReference type="GO" id="GO:0002532">
    <property type="term" value="P:production of molecular mediator involved in inflammatory response"/>
    <property type="evidence" value="ECO:0007669"/>
    <property type="project" value="InterPro"/>
</dbReference>
<dbReference type="InterPro" id="IPR036116">
    <property type="entry name" value="FN3_sf"/>
</dbReference>
<evidence type="ECO:0000256" key="10">
    <source>
        <dbReference type="ARBA" id="ARBA00023170"/>
    </source>
</evidence>
<dbReference type="InterPro" id="IPR013783">
    <property type="entry name" value="Ig-like_fold"/>
</dbReference>
<evidence type="ECO:0000256" key="2">
    <source>
        <dbReference type="ARBA" id="ARBA00008280"/>
    </source>
</evidence>
<dbReference type="Ensembl" id="ENSNGAT00000012402.1">
    <property type="protein sequence ID" value="ENSNGAP00000006966.1"/>
    <property type="gene ID" value="ENSNGAG00000010310.1"/>
</dbReference>
<feature type="region of interest" description="Disordered" evidence="13">
    <location>
        <begin position="492"/>
        <end position="540"/>
    </location>
</feature>
<evidence type="ECO:0000256" key="6">
    <source>
        <dbReference type="ARBA" id="ARBA00022729"/>
    </source>
</evidence>
<evidence type="ECO:0000256" key="13">
    <source>
        <dbReference type="SAM" id="MobiDB-lite"/>
    </source>
</evidence>
<comment type="subcellular location">
    <subcellularLocation>
        <location evidence="1">Membrane</location>
        <topology evidence="1">Single-pass type I membrane protein</topology>
    </subcellularLocation>
</comment>
<dbReference type="PANTHER" id="PTHR23037:SF32">
    <property type="entry name" value="INTERLEUKIN-4 RECEPTOR SUBUNIT ALPHA"/>
    <property type="match status" value="1"/>
</dbReference>
<dbReference type="InterPro" id="IPR003961">
    <property type="entry name" value="FN3_dom"/>
</dbReference>
<dbReference type="GO" id="GO:0045063">
    <property type="term" value="P:T-helper 1 cell differentiation"/>
    <property type="evidence" value="ECO:0007669"/>
    <property type="project" value="Ensembl"/>
</dbReference>
<dbReference type="GO" id="GO:0042832">
    <property type="term" value="P:defense response to protozoan"/>
    <property type="evidence" value="ECO:0007669"/>
    <property type="project" value="Ensembl"/>
</dbReference>
<evidence type="ECO:0000256" key="3">
    <source>
        <dbReference type="ARBA" id="ARBA00018975"/>
    </source>
</evidence>
<dbReference type="Gene3D" id="2.60.40.10">
    <property type="entry name" value="Immunoglobulins"/>
    <property type="match status" value="2"/>
</dbReference>
<keyword evidence="4" id="KW-0597">Phosphoprotein</keyword>
<keyword evidence="6 14" id="KW-0732">Signal</keyword>
<dbReference type="InterPro" id="IPR003531">
    <property type="entry name" value="Hempt_rcpt_S_F1_CS"/>
</dbReference>
<dbReference type="GO" id="GO:0045626">
    <property type="term" value="P:negative regulation of T-helper 1 cell differentiation"/>
    <property type="evidence" value="ECO:0007669"/>
    <property type="project" value="Ensembl"/>
</dbReference>
<reference evidence="16" key="1">
    <citation type="submission" date="2025-08" db="UniProtKB">
        <authorList>
            <consortium name="Ensembl"/>
        </authorList>
    </citation>
    <scope>IDENTIFICATION</scope>
</reference>
<dbReference type="GO" id="GO:0043235">
    <property type="term" value="C:receptor complex"/>
    <property type="evidence" value="ECO:0007669"/>
    <property type="project" value="Ensembl"/>
</dbReference>
<dbReference type="GeneTree" id="ENSGT00510000049182"/>
<dbReference type="GO" id="GO:0002639">
    <property type="term" value="P:positive regulation of immunoglobulin production"/>
    <property type="evidence" value="ECO:0007669"/>
    <property type="project" value="Ensembl"/>
</dbReference>
<feature type="domain" description="Fibronectin type-III" evidence="15">
    <location>
        <begin position="129"/>
        <end position="232"/>
    </location>
</feature>
<dbReference type="OMA" id="AVCVCHM"/>
<evidence type="ECO:0000259" key="15">
    <source>
        <dbReference type="PROSITE" id="PS50853"/>
    </source>
</evidence>
<evidence type="ECO:0000256" key="5">
    <source>
        <dbReference type="ARBA" id="ARBA00022692"/>
    </source>
</evidence>
<dbReference type="Pfam" id="PF09238">
    <property type="entry name" value="IL4Ra_N"/>
    <property type="match status" value="1"/>
</dbReference>
<feature type="signal peptide" evidence="14">
    <location>
        <begin position="1"/>
        <end position="33"/>
    </location>
</feature>
<keyword evidence="9" id="KW-1015">Disulfide bond</keyword>
<dbReference type="AlphaFoldDB" id="A0A8C6QP75"/>
<gene>
    <name evidence="16" type="primary">Il4r</name>
</gene>
<dbReference type="GO" id="GO:0043306">
    <property type="term" value="P:positive regulation of mast cell degranulation"/>
    <property type="evidence" value="ECO:0007669"/>
    <property type="project" value="Ensembl"/>
</dbReference>
<dbReference type="SUPFAM" id="SSF49265">
    <property type="entry name" value="Fibronectin type III"/>
    <property type="match status" value="2"/>
</dbReference>
<evidence type="ECO:0000256" key="1">
    <source>
        <dbReference type="ARBA" id="ARBA00004479"/>
    </source>
</evidence>
<dbReference type="PROSITE" id="PS50853">
    <property type="entry name" value="FN3"/>
    <property type="match status" value="1"/>
</dbReference>
<dbReference type="GO" id="GO:1901741">
    <property type="term" value="P:positive regulation of myoblast fusion"/>
    <property type="evidence" value="ECO:0007669"/>
    <property type="project" value="Ensembl"/>
</dbReference>
<dbReference type="InterPro" id="IPR015319">
    <property type="entry name" value="IL-4_rcpt-alpha_N"/>
</dbReference>
<protein>
    <recommendedName>
        <fullName evidence="3">Interleukin-4 receptor subunit alpha</fullName>
    </recommendedName>
</protein>
<evidence type="ECO:0000256" key="14">
    <source>
        <dbReference type="SAM" id="SignalP"/>
    </source>
</evidence>
<dbReference type="GO" id="GO:0045630">
    <property type="term" value="P:positive regulation of T-helper 2 cell differentiation"/>
    <property type="evidence" value="ECO:0007669"/>
    <property type="project" value="Ensembl"/>
</dbReference>
<evidence type="ECO:0000256" key="8">
    <source>
        <dbReference type="ARBA" id="ARBA00023136"/>
    </source>
</evidence>
<accession>A0A8C6QP75</accession>
<organism evidence="16 17">
    <name type="scientific">Nannospalax galili</name>
    <name type="common">Northern Israeli blind subterranean mole rat</name>
    <name type="synonym">Spalax galili</name>
    <dbReference type="NCBI Taxonomy" id="1026970"/>
    <lineage>
        <taxon>Eukaryota</taxon>
        <taxon>Metazoa</taxon>
        <taxon>Chordata</taxon>
        <taxon>Craniata</taxon>
        <taxon>Vertebrata</taxon>
        <taxon>Euteleostomi</taxon>
        <taxon>Mammalia</taxon>
        <taxon>Eutheria</taxon>
        <taxon>Euarchontoglires</taxon>
        <taxon>Glires</taxon>
        <taxon>Rodentia</taxon>
        <taxon>Myomorpha</taxon>
        <taxon>Muroidea</taxon>
        <taxon>Spalacidae</taxon>
        <taxon>Spalacinae</taxon>
        <taxon>Nannospalax</taxon>
    </lineage>
</organism>
<keyword evidence="7" id="KW-1133">Transmembrane helix</keyword>
<comment type="function">
    <text evidence="12">Receptor for both interleukin 4 and interleukin 13. Couples to the JAK1/2/3-STAT6 pathway. The IL4 response is involved in promoting Th2 differentiation. The IL4/IL13 responses are involved in regulating IgE production and, chemokine and mucus production at sites of allergic inflammation. In certain cell types, can signal through activation of insulin receptor substrates, IRS1/IRS2.</text>
</comment>
<proteinExistence type="inferred from homology"/>
<feature type="region of interest" description="Disordered" evidence="13">
    <location>
        <begin position="641"/>
        <end position="679"/>
    </location>
</feature>
<feature type="compositionally biased region" description="Pro residues" evidence="13">
    <location>
        <begin position="644"/>
        <end position="653"/>
    </location>
</feature>
<dbReference type="Proteomes" id="UP000694381">
    <property type="component" value="Unassembled WGS sequence"/>
</dbReference>
<dbReference type="GO" id="GO:0005654">
    <property type="term" value="C:nucleoplasm"/>
    <property type="evidence" value="ECO:0007669"/>
    <property type="project" value="Ensembl"/>
</dbReference>
<dbReference type="GO" id="GO:0034451">
    <property type="term" value="C:centriolar satellite"/>
    <property type="evidence" value="ECO:0007669"/>
    <property type="project" value="Ensembl"/>
</dbReference>